<gene>
    <name evidence="1" type="ORF">HPULCUR_009277</name>
</gene>
<comment type="caution">
    <text evidence="1">The sequence shown here is derived from an EMBL/GenBank/DDBJ whole genome shotgun (WGS) entry which is preliminary data.</text>
</comment>
<keyword evidence="2" id="KW-1185">Reference proteome</keyword>
<proteinExistence type="predicted"/>
<organism evidence="1 2">
    <name type="scientific">Helicostylum pulchrum</name>
    <dbReference type="NCBI Taxonomy" id="562976"/>
    <lineage>
        <taxon>Eukaryota</taxon>
        <taxon>Fungi</taxon>
        <taxon>Fungi incertae sedis</taxon>
        <taxon>Mucoromycota</taxon>
        <taxon>Mucoromycotina</taxon>
        <taxon>Mucoromycetes</taxon>
        <taxon>Mucorales</taxon>
        <taxon>Mucorineae</taxon>
        <taxon>Mucoraceae</taxon>
        <taxon>Helicostylum</taxon>
    </lineage>
</organism>
<reference evidence="1 2" key="1">
    <citation type="submission" date="2024-04" db="EMBL/GenBank/DDBJ databases">
        <title>genome sequences of Mucor flavus KT1a and Helicostylum pulchrum KT1b strains isolation_sourced from the surface of a dry-aged beef.</title>
        <authorList>
            <person name="Toyotome T."/>
            <person name="Hosono M."/>
            <person name="Torimaru M."/>
            <person name="Fukuda K."/>
            <person name="Mikami N."/>
        </authorList>
    </citation>
    <scope>NUCLEOTIDE SEQUENCE [LARGE SCALE GENOMIC DNA]</scope>
    <source>
        <strain evidence="1 2">KT1b</strain>
    </source>
</reference>
<evidence type="ECO:0000313" key="1">
    <source>
        <dbReference type="EMBL" id="GAA5803792.1"/>
    </source>
</evidence>
<dbReference type="Proteomes" id="UP001476247">
    <property type="component" value="Unassembled WGS sequence"/>
</dbReference>
<dbReference type="EMBL" id="BAABUJ010000030">
    <property type="protein sequence ID" value="GAA5803792.1"/>
    <property type="molecule type" value="Genomic_DNA"/>
</dbReference>
<sequence>MGIPILGIQICGMKADFVETILGKKSRTSLTFFCPEKHGIIRFGENFSAGPPTMPKDLYQSLVSNNVFKSGVMNSSRSSDLILSINKLEDGADKLQIHDNENKLAVKFTKQMTEIILPSISYSESVYNDSLILRCIKEIMGLLKNSSSSPYFIPGEEELKAMTTQLSKMEVLLVETAGLFSSFDNSKSMFAFLAM</sequence>
<evidence type="ECO:0000313" key="2">
    <source>
        <dbReference type="Proteomes" id="UP001476247"/>
    </source>
</evidence>
<accession>A0ABP9Y9Z4</accession>
<protein>
    <submittedName>
        <fullName evidence="1">Uncharacterized protein</fullName>
    </submittedName>
</protein>
<name>A0ABP9Y9Z4_9FUNG</name>